<protein>
    <submittedName>
        <fullName evidence="2">Uncharacterized protein</fullName>
    </submittedName>
</protein>
<feature type="compositionally biased region" description="Acidic residues" evidence="1">
    <location>
        <begin position="774"/>
        <end position="792"/>
    </location>
</feature>
<feature type="compositionally biased region" description="Low complexity" evidence="1">
    <location>
        <begin position="960"/>
        <end position="972"/>
    </location>
</feature>
<feature type="compositionally biased region" description="Polar residues" evidence="1">
    <location>
        <begin position="864"/>
        <end position="881"/>
    </location>
</feature>
<feature type="compositionally biased region" description="Basic and acidic residues" evidence="1">
    <location>
        <begin position="1084"/>
        <end position="1099"/>
    </location>
</feature>
<dbReference type="KEGG" id="nte:NEUTE1DRAFT48329"/>
<dbReference type="HOGENOM" id="CLU_253594_0_0_1"/>
<dbReference type="OrthoDB" id="4584695at2759"/>
<feature type="compositionally biased region" description="Acidic residues" evidence="1">
    <location>
        <begin position="817"/>
        <end position="834"/>
    </location>
</feature>
<feature type="region of interest" description="Disordered" evidence="1">
    <location>
        <begin position="445"/>
        <end position="521"/>
    </location>
</feature>
<keyword evidence="3" id="KW-1185">Reference proteome</keyword>
<feature type="compositionally biased region" description="Basic and acidic residues" evidence="1">
    <location>
        <begin position="557"/>
        <end position="572"/>
    </location>
</feature>
<feature type="compositionally biased region" description="Polar residues" evidence="1">
    <location>
        <begin position="289"/>
        <end position="300"/>
    </location>
</feature>
<dbReference type="EMBL" id="GL891307">
    <property type="protein sequence ID" value="EGO54841.1"/>
    <property type="molecule type" value="Genomic_DNA"/>
</dbReference>
<feature type="compositionally biased region" description="Basic residues" evidence="1">
    <location>
        <begin position="538"/>
        <end position="550"/>
    </location>
</feature>
<dbReference type="VEuPathDB" id="FungiDB:NEUTE1DRAFT_48329"/>
<evidence type="ECO:0000313" key="3">
    <source>
        <dbReference type="Proteomes" id="UP000008065"/>
    </source>
</evidence>
<proteinExistence type="predicted"/>
<dbReference type="RefSeq" id="XP_009853805.1">
    <property type="nucleotide sequence ID" value="XM_009855503.1"/>
</dbReference>
<evidence type="ECO:0000256" key="1">
    <source>
        <dbReference type="SAM" id="MobiDB-lite"/>
    </source>
</evidence>
<feature type="compositionally biased region" description="Acidic residues" evidence="1">
    <location>
        <begin position="270"/>
        <end position="279"/>
    </location>
</feature>
<feature type="region of interest" description="Disordered" evidence="1">
    <location>
        <begin position="112"/>
        <end position="323"/>
    </location>
</feature>
<evidence type="ECO:0000313" key="2">
    <source>
        <dbReference type="EMBL" id="EGO54841.1"/>
    </source>
</evidence>
<feature type="compositionally biased region" description="Polar residues" evidence="1">
    <location>
        <begin position="494"/>
        <end position="509"/>
    </location>
</feature>
<reference evidence="3" key="1">
    <citation type="journal article" date="2011" name="Genetics">
        <title>Massive changes in genome architecture accompany the transition to self-fertility in the filamentous fungus Neurospora tetrasperma.</title>
        <authorList>
            <person name="Ellison C.E."/>
            <person name="Stajich J.E."/>
            <person name="Jacobson D.J."/>
            <person name="Natvig D.O."/>
            <person name="Lapidus A."/>
            <person name="Foster B."/>
            <person name="Aerts A."/>
            <person name="Riley R."/>
            <person name="Lindquist E.A."/>
            <person name="Grigoriev I.V."/>
            <person name="Taylor J.W."/>
        </authorList>
    </citation>
    <scope>NUCLEOTIDE SEQUENCE [LARGE SCALE GENOMIC DNA]</scope>
    <source>
        <strain evidence="3">FGSC 2508 / P0657</strain>
    </source>
</reference>
<feature type="compositionally biased region" description="Basic and acidic residues" evidence="1">
    <location>
        <begin position="445"/>
        <end position="456"/>
    </location>
</feature>
<dbReference type="AlphaFoldDB" id="F8MVZ3"/>
<organism evidence="2 3">
    <name type="scientific">Neurospora tetrasperma (strain FGSC 2508 / ATCC MYA-4615 / P0657)</name>
    <dbReference type="NCBI Taxonomy" id="510951"/>
    <lineage>
        <taxon>Eukaryota</taxon>
        <taxon>Fungi</taxon>
        <taxon>Dikarya</taxon>
        <taxon>Ascomycota</taxon>
        <taxon>Pezizomycotina</taxon>
        <taxon>Sordariomycetes</taxon>
        <taxon>Sordariomycetidae</taxon>
        <taxon>Sordariales</taxon>
        <taxon>Sordariaceae</taxon>
        <taxon>Neurospora</taxon>
    </lineage>
</organism>
<feature type="compositionally biased region" description="Basic and acidic residues" evidence="1">
    <location>
        <begin position="842"/>
        <end position="863"/>
    </location>
</feature>
<sequence>MYPYRRAPGDQGEHVIWRSNTADIPDDVIDPQLLAESNQSDAADQPSLPQQVPQLLAETSQSNTVEQTSVYQHPHLDVHQYNPQVELQPNRHVSLPPGDGSIYQQQQLDLHHPNAFSNPHVNPQVISRFNSQSNPEYSPQGPSLSRDGSIHHHQAFNPSSLAYSPPQDGRVFFQQAASSPSLPRHSNRMSQGDVRASPLARTPHRNQDRSVRANVQSPTKSKPRAFSRGFGQGPMSEADEGPFRFQDEPDSSPLTSLTATPARPSRPDNGDMEMDLDDWEPGREAQVGIPSSSPPQNNVTPKRPRQGQEEDLQGREGQFQRPRRYNIDLLLDSVTIPPVADMEIEQGVAEAASHADVESASHDPSLQRPESQENARPRAVSMEIVTPPRGSILRRFGPGTGLSFPSGVPYSTRYSDYIPPPEDFWRPLFAARPVLPGRDLAVERGRSLSADGRTRTDNVSGPQDGESSRHGQHLNSQTEGVRHHMRTAIPGPSATASTAPDNPQPTTSGHGPASPLQGSLQDTSVKEVVEVTDTIHTSTHRRGPHRHHLHPLAPKPPIEDKDTSPQPPHRDITCTQQHTQSNDQTQQPRFTNMAQFQPLLALPPPIQHPLLLSPFPPRIPGTFTPALLSLAMNPPRSLQLGTTDSLQPYLRACGMPVLYNDMYPRALPISVRREPFNRTVFVEARYLSVIGLLYPRAEFIVSRIAEGVGNQKVEPNSGVMMDKWHVYKAVRMSGEEMQKLGVCVWSEKVCGEWEPVVEEPEAREVKRVKRMEVVDEDEDEDEDEEEEEEESDNAVVVSGRAKGSEKEGKENVRMTVEEELDEECEDMEIIDAEEVQTSKTTNRKERAKEVQVADKKDKGKEILQENNDSGNAATPSASLGSATAPAPPRRSTRVQSRQASVEETASTKSENTTTAPSNLSGKTIITRKLRAIQLDETGATITPNPNPARPTKTPKPRLSTAATTATTTTTKPPITPFPNPNPTPSHRTSSTPYMITLHQRDYPLGGVARIQCTPQARQVIESIQNAFGVQHPYEVWRHKDYTVHDPDTGEITQRYIKVMRGYAGDENTDDGLMRLFLDEMDQRTKEEAKKRKEKGKEKDGEEEDGKDMAAMEERVAWKERYLALKRRGKRAVARAKERRREGEDMDMDYDEWLEERHEQEEELIEKWFAEREGLVEEEELARKTVEFALFEYGGGDGPAPGKP</sequence>
<feature type="compositionally biased region" description="Low complexity" evidence="1">
    <location>
        <begin position="575"/>
        <end position="585"/>
    </location>
</feature>
<feature type="region of interest" description="Disordered" evidence="1">
    <location>
        <begin position="348"/>
        <end position="378"/>
    </location>
</feature>
<dbReference type="Proteomes" id="UP000008065">
    <property type="component" value="Unassembled WGS sequence"/>
</dbReference>
<feature type="region of interest" description="Disordered" evidence="1">
    <location>
        <begin position="535"/>
        <end position="585"/>
    </location>
</feature>
<dbReference type="GeneID" id="20828153"/>
<feature type="region of interest" description="Disordered" evidence="1">
    <location>
        <begin position="1084"/>
        <end position="1107"/>
    </location>
</feature>
<feature type="region of interest" description="Disordered" evidence="1">
    <location>
        <begin position="773"/>
        <end position="988"/>
    </location>
</feature>
<feature type="compositionally biased region" description="Pro residues" evidence="1">
    <location>
        <begin position="973"/>
        <end position="983"/>
    </location>
</feature>
<accession>F8MVZ3</accession>
<feature type="compositionally biased region" description="Polar residues" evidence="1">
    <location>
        <begin position="115"/>
        <end position="143"/>
    </location>
</feature>
<gene>
    <name evidence="2" type="ORF">NEUTE1DRAFT_48329</name>
</gene>
<feature type="compositionally biased region" description="Polar residues" evidence="1">
    <location>
        <begin position="893"/>
        <end position="923"/>
    </location>
</feature>
<feature type="compositionally biased region" description="Basic and acidic residues" evidence="1">
    <location>
        <begin position="802"/>
        <end position="816"/>
    </location>
</feature>
<name>F8MVZ3_NEUT8</name>